<evidence type="ECO:0000256" key="5">
    <source>
        <dbReference type="ARBA" id="ARBA00022741"/>
    </source>
</evidence>
<dbReference type="SMART" id="SM00729">
    <property type="entry name" value="Elp3"/>
    <property type="match status" value="1"/>
</dbReference>
<dbReference type="InterPro" id="IPR013483">
    <property type="entry name" value="MoaA"/>
</dbReference>
<keyword evidence="6 12" id="KW-0408">Iron</keyword>
<dbReference type="InterPro" id="IPR006638">
    <property type="entry name" value="Elp3/MiaA/NifB-like_rSAM"/>
</dbReference>
<evidence type="ECO:0000313" key="15">
    <source>
        <dbReference type="Proteomes" id="UP000184512"/>
    </source>
</evidence>
<dbReference type="InterPro" id="IPR058240">
    <property type="entry name" value="rSAM_sf"/>
</dbReference>
<evidence type="ECO:0000256" key="11">
    <source>
        <dbReference type="ARBA" id="ARBA00048697"/>
    </source>
</evidence>
<dbReference type="EC" id="4.1.99.22" evidence="1 12"/>
<feature type="binding site" evidence="12">
    <location>
        <position position="198"/>
    </location>
    <ligand>
        <name>GTP</name>
        <dbReference type="ChEBI" id="CHEBI:37565"/>
    </ligand>
</feature>
<dbReference type="STRING" id="1123357.SAMN02745244_02293"/>
<feature type="domain" description="Radical SAM core" evidence="13">
    <location>
        <begin position="43"/>
        <end position="262"/>
    </location>
</feature>
<keyword evidence="8 12" id="KW-0342">GTP-binding</keyword>
<comment type="pathway">
    <text evidence="12">Cofactor biosynthesis; molybdopterin biosynthesis.</text>
</comment>
<evidence type="ECO:0000259" key="13">
    <source>
        <dbReference type="PROSITE" id="PS51918"/>
    </source>
</evidence>
<dbReference type="Pfam" id="PF04055">
    <property type="entry name" value="Radical_SAM"/>
    <property type="match status" value="1"/>
</dbReference>
<proteinExistence type="inferred from homology"/>
<dbReference type="InterPro" id="IPR010505">
    <property type="entry name" value="MoaA_twitch"/>
</dbReference>
<dbReference type="GO" id="GO:0061799">
    <property type="term" value="F:cyclic pyranopterin monophosphate synthase activity"/>
    <property type="evidence" value="ECO:0007669"/>
    <property type="project" value="TreeGrafter"/>
</dbReference>
<feature type="binding site" evidence="12">
    <location>
        <position position="52"/>
    </location>
    <ligand>
        <name>GTP</name>
        <dbReference type="ChEBI" id="CHEBI:37565"/>
    </ligand>
</feature>
<dbReference type="InterPro" id="IPR007197">
    <property type="entry name" value="rSAM"/>
</dbReference>
<evidence type="ECO:0000256" key="12">
    <source>
        <dbReference type="HAMAP-Rule" id="MF_01225"/>
    </source>
</evidence>
<dbReference type="InterPro" id="IPR000385">
    <property type="entry name" value="MoaA_NifB_PqqE_Fe-S-bd_CS"/>
</dbReference>
<dbReference type="UniPathway" id="UPA00344"/>
<keyword evidence="2 12" id="KW-0004">4Fe-4S</keyword>
<dbReference type="PANTHER" id="PTHR22960">
    <property type="entry name" value="MOLYBDOPTERIN COFACTOR SYNTHESIS PROTEIN A"/>
    <property type="match status" value="1"/>
</dbReference>
<comment type="subunit">
    <text evidence="12">Monomer and homodimer.</text>
</comment>
<dbReference type="GO" id="GO:0006777">
    <property type="term" value="P:Mo-molybdopterin cofactor biosynthetic process"/>
    <property type="evidence" value="ECO:0007669"/>
    <property type="project" value="UniProtKB-UniRule"/>
</dbReference>
<keyword evidence="15" id="KW-1185">Reference proteome</keyword>
<feature type="binding site" evidence="12">
    <location>
        <position position="161"/>
    </location>
    <ligand>
        <name>S-adenosyl-L-methionine</name>
        <dbReference type="ChEBI" id="CHEBI:59789"/>
    </ligand>
</feature>
<dbReference type="InterPro" id="IPR013785">
    <property type="entry name" value="Aldolase_TIM"/>
</dbReference>
<gene>
    <name evidence="12" type="primary">moaA</name>
    <name evidence="14" type="ORF">SAMN02745244_02293</name>
</gene>
<dbReference type="EMBL" id="FQZG01000041">
    <property type="protein sequence ID" value="SHJ34201.1"/>
    <property type="molecule type" value="Genomic_DNA"/>
</dbReference>
<feature type="binding site" evidence="12">
    <location>
        <position position="137"/>
    </location>
    <ligand>
        <name>GTP</name>
        <dbReference type="ChEBI" id="CHEBI:37565"/>
    </ligand>
</feature>
<keyword evidence="7 12" id="KW-0411">Iron-sulfur</keyword>
<feature type="binding site" evidence="12">
    <location>
        <position position="59"/>
    </location>
    <ligand>
        <name>[4Fe-4S] cluster</name>
        <dbReference type="ChEBI" id="CHEBI:49883"/>
        <label>1</label>
        <note>4Fe-4S-S-AdoMet</note>
    </ligand>
</feature>
<comment type="similarity">
    <text evidence="12">Belongs to the radical SAM superfamily. MoaA family.</text>
</comment>
<name>A0A1M6IIA2_9ACTN</name>
<dbReference type="CDD" id="cd01335">
    <property type="entry name" value="Radical_SAM"/>
    <property type="match status" value="1"/>
</dbReference>
<feature type="binding site" evidence="12">
    <location>
        <position position="107"/>
    </location>
    <ligand>
        <name>S-adenosyl-L-methionine</name>
        <dbReference type="ChEBI" id="CHEBI:59789"/>
    </ligand>
</feature>
<dbReference type="Pfam" id="PF06463">
    <property type="entry name" value="Mob_synth_C"/>
    <property type="match status" value="1"/>
</dbReference>
<keyword evidence="10 12" id="KW-0456">Lyase</keyword>
<evidence type="ECO:0000256" key="9">
    <source>
        <dbReference type="ARBA" id="ARBA00023150"/>
    </source>
</evidence>
<evidence type="ECO:0000256" key="3">
    <source>
        <dbReference type="ARBA" id="ARBA00022691"/>
    </source>
</evidence>
<dbReference type="PANTHER" id="PTHR22960:SF0">
    <property type="entry name" value="MOLYBDENUM COFACTOR BIOSYNTHESIS PROTEIN 1"/>
    <property type="match status" value="1"/>
</dbReference>
<comment type="catalytic activity">
    <reaction evidence="11 12">
        <text>GTP + AH2 + S-adenosyl-L-methionine = (8S)-3',8-cyclo-7,8-dihydroguanosine 5'-triphosphate + 5'-deoxyadenosine + L-methionine + A + H(+)</text>
        <dbReference type="Rhea" id="RHEA:49576"/>
        <dbReference type="ChEBI" id="CHEBI:13193"/>
        <dbReference type="ChEBI" id="CHEBI:15378"/>
        <dbReference type="ChEBI" id="CHEBI:17319"/>
        <dbReference type="ChEBI" id="CHEBI:17499"/>
        <dbReference type="ChEBI" id="CHEBI:37565"/>
        <dbReference type="ChEBI" id="CHEBI:57844"/>
        <dbReference type="ChEBI" id="CHEBI:59789"/>
        <dbReference type="ChEBI" id="CHEBI:131766"/>
        <dbReference type="EC" id="4.1.99.22"/>
    </reaction>
</comment>
<dbReference type="GO" id="GO:1904047">
    <property type="term" value="F:S-adenosyl-L-methionine binding"/>
    <property type="evidence" value="ECO:0007669"/>
    <property type="project" value="UniProtKB-UniRule"/>
</dbReference>
<dbReference type="PROSITE" id="PS51918">
    <property type="entry name" value="RADICAL_SAM"/>
    <property type="match status" value="1"/>
</dbReference>
<evidence type="ECO:0000256" key="8">
    <source>
        <dbReference type="ARBA" id="ARBA00023134"/>
    </source>
</evidence>
<dbReference type="AlphaFoldDB" id="A0A1M6IIA2"/>
<evidence type="ECO:0000256" key="6">
    <source>
        <dbReference type="ARBA" id="ARBA00023004"/>
    </source>
</evidence>
<dbReference type="Proteomes" id="UP000184512">
    <property type="component" value="Unassembled WGS sequence"/>
</dbReference>
<feature type="binding site" evidence="12">
    <location>
        <position position="317"/>
    </location>
    <ligand>
        <name>[4Fe-4S] cluster</name>
        <dbReference type="ChEBI" id="CHEBI:49883"/>
        <label>2</label>
        <note>4Fe-4S-substrate</note>
    </ligand>
</feature>
<keyword evidence="3 12" id="KW-0949">S-adenosyl-L-methionine</keyword>
<feature type="binding site" evidence="12">
    <location>
        <position position="303"/>
    </location>
    <ligand>
        <name>[4Fe-4S] cluster</name>
        <dbReference type="ChEBI" id="CHEBI:49883"/>
        <label>2</label>
        <note>4Fe-4S-substrate</note>
    </ligand>
</feature>
<comment type="function">
    <text evidence="12">Catalyzes the cyclization of GTP to (8S)-3',8-cyclo-7,8-dihydroguanosine 5'-triphosphate.</text>
</comment>
<organism evidence="14 15">
    <name type="scientific">Tessaracoccus bendigoensis DSM 12906</name>
    <dbReference type="NCBI Taxonomy" id="1123357"/>
    <lineage>
        <taxon>Bacteria</taxon>
        <taxon>Bacillati</taxon>
        <taxon>Actinomycetota</taxon>
        <taxon>Actinomycetes</taxon>
        <taxon>Propionibacteriales</taxon>
        <taxon>Propionibacteriaceae</taxon>
        <taxon>Tessaracoccus</taxon>
    </lineage>
</organism>
<feature type="binding site" evidence="12">
    <location>
        <position position="66"/>
    </location>
    <ligand>
        <name>[4Fe-4S] cluster</name>
        <dbReference type="ChEBI" id="CHEBI:49883"/>
        <label>1</label>
        <note>4Fe-4S-S-AdoMet</note>
    </ligand>
</feature>
<feature type="binding site" evidence="12">
    <location>
        <position position="63"/>
    </location>
    <ligand>
        <name>[4Fe-4S] cluster</name>
        <dbReference type="ChEBI" id="CHEBI:49883"/>
        <label>1</label>
        <note>4Fe-4S-S-AdoMet</note>
    </ligand>
</feature>
<feature type="binding site" evidence="12">
    <location>
        <position position="65"/>
    </location>
    <ligand>
        <name>S-adenosyl-L-methionine</name>
        <dbReference type="ChEBI" id="CHEBI:59789"/>
    </ligand>
</feature>
<evidence type="ECO:0000256" key="1">
    <source>
        <dbReference type="ARBA" id="ARBA00012167"/>
    </source>
</evidence>
<feature type="binding site" evidence="12">
    <location>
        <position position="300"/>
    </location>
    <ligand>
        <name>[4Fe-4S] cluster</name>
        <dbReference type="ChEBI" id="CHEBI:49883"/>
        <label>2</label>
        <note>4Fe-4S-substrate</note>
    </ligand>
</feature>
<dbReference type="CDD" id="cd21117">
    <property type="entry name" value="Twitch_MoaA"/>
    <property type="match status" value="1"/>
</dbReference>
<feature type="binding site" evidence="12">
    <location>
        <position position="103"/>
    </location>
    <ligand>
        <name>GTP</name>
        <dbReference type="ChEBI" id="CHEBI:37565"/>
    </ligand>
</feature>
<dbReference type="SFLD" id="SFLDG01386">
    <property type="entry name" value="main_SPASM_domain-containing"/>
    <property type="match status" value="1"/>
</dbReference>
<evidence type="ECO:0000313" key="14">
    <source>
        <dbReference type="EMBL" id="SHJ34201.1"/>
    </source>
</evidence>
<protein>
    <recommendedName>
        <fullName evidence="1 12">GTP 3',8-cyclase</fullName>
        <ecNumber evidence="1 12">4.1.99.22</ecNumber>
    </recommendedName>
    <alternativeName>
        <fullName evidence="12">Molybdenum cofactor biosynthesis protein A</fullName>
    </alternativeName>
</protein>
<dbReference type="GO" id="GO:0005525">
    <property type="term" value="F:GTP binding"/>
    <property type="evidence" value="ECO:0007669"/>
    <property type="project" value="UniProtKB-UniRule"/>
</dbReference>
<dbReference type="SFLD" id="SFLDG01383">
    <property type="entry name" value="cyclic_pyranopterin_phosphate"/>
    <property type="match status" value="1"/>
</dbReference>
<evidence type="ECO:0000256" key="10">
    <source>
        <dbReference type="ARBA" id="ARBA00023239"/>
    </source>
</evidence>
<feature type="binding site" evidence="12">
    <location>
        <position position="232"/>
    </location>
    <ligand>
        <name>S-adenosyl-L-methionine</name>
        <dbReference type="ChEBI" id="CHEBI:59789"/>
    </ligand>
</feature>
<evidence type="ECO:0000256" key="4">
    <source>
        <dbReference type="ARBA" id="ARBA00022723"/>
    </source>
</evidence>
<dbReference type="NCBIfam" id="TIGR02666">
    <property type="entry name" value="moaA"/>
    <property type="match status" value="1"/>
</dbReference>
<dbReference type="InterPro" id="IPR050105">
    <property type="entry name" value="MoCo_biosynth_MoaA/MoaC"/>
</dbReference>
<dbReference type="GO" id="GO:0051539">
    <property type="term" value="F:4 iron, 4 sulfur cluster binding"/>
    <property type="evidence" value="ECO:0007669"/>
    <property type="project" value="UniProtKB-UniRule"/>
</dbReference>
<dbReference type="Gene3D" id="3.20.20.70">
    <property type="entry name" value="Aldolase class I"/>
    <property type="match status" value="1"/>
</dbReference>
<keyword evidence="5 12" id="KW-0547">Nucleotide-binding</keyword>
<dbReference type="SFLD" id="SFLDS00029">
    <property type="entry name" value="Radical_SAM"/>
    <property type="match status" value="1"/>
</dbReference>
<dbReference type="SUPFAM" id="SSF102114">
    <property type="entry name" value="Radical SAM enzymes"/>
    <property type="match status" value="1"/>
</dbReference>
<comment type="cofactor">
    <cofactor evidence="12">
        <name>[4Fe-4S] cluster</name>
        <dbReference type="ChEBI" id="CHEBI:49883"/>
    </cofactor>
    <text evidence="12">Binds 2 [4Fe-4S] clusters. Binds 1 [4Fe-4S] cluster coordinated with 3 cysteines and an exchangeable S-adenosyl-L-methionine and 1 [4Fe-4S] cluster coordinated with 3 cysteines and the GTP-derived substrate.</text>
</comment>
<dbReference type="GO" id="GO:0061798">
    <property type="term" value="F:GTP 3',8'-cyclase activity"/>
    <property type="evidence" value="ECO:0007669"/>
    <property type="project" value="UniProtKB-UniRule"/>
</dbReference>
<keyword evidence="9 12" id="KW-0501">Molybdenum cofactor biosynthesis</keyword>
<keyword evidence="4 12" id="KW-0479">Metal-binding</keyword>
<dbReference type="SFLD" id="SFLDG01067">
    <property type="entry name" value="SPASM/twitch_domain_containing"/>
    <property type="match status" value="1"/>
</dbReference>
<dbReference type="HAMAP" id="MF_01225_B">
    <property type="entry name" value="MoaA_B"/>
    <property type="match status" value="1"/>
</dbReference>
<feature type="binding site" evidence="12">
    <location>
        <begin position="305"/>
        <end position="307"/>
    </location>
    <ligand>
        <name>GTP</name>
        <dbReference type="ChEBI" id="CHEBI:37565"/>
    </ligand>
</feature>
<evidence type="ECO:0000256" key="7">
    <source>
        <dbReference type="ARBA" id="ARBA00023014"/>
    </source>
</evidence>
<reference evidence="14 15" key="1">
    <citation type="submission" date="2016-11" db="EMBL/GenBank/DDBJ databases">
        <authorList>
            <person name="Jaros S."/>
            <person name="Januszkiewicz K."/>
            <person name="Wedrychowicz H."/>
        </authorList>
    </citation>
    <scope>NUCLEOTIDE SEQUENCE [LARGE SCALE GENOMIC DNA]</scope>
    <source>
        <strain evidence="14 15">DSM 12906</strain>
    </source>
</reference>
<accession>A0A1M6IIA2</accession>
<dbReference type="InterPro" id="IPR040064">
    <property type="entry name" value="MoaA-like"/>
</dbReference>
<evidence type="ECO:0000256" key="2">
    <source>
        <dbReference type="ARBA" id="ARBA00022485"/>
    </source>
</evidence>
<sequence>MGPKPCGVLVILDIVSPAEDRACPGVAQTGRVVTVQFTQLVDAYGRVASDLRVSLTDRCNLRCTYCMPADGLKWLATEETLTDAEVLRVVRIAVESLGVTRIRFTGGEPLLRPGLEGIVAGAATLQGRHGRPELALTTNALGLDKRIDALAAAGLDRVNISLDSLDPVRYARLARRDRLADVLKSIRAVEAAGLRPIKVNSVIMRGQNECDVVALAQFCLERGYELRFIEQMPLGPKGEWDRSLMVTATEILDQLRGRYRLSALEEPRGAAPAELWAVAPDENQPGGRVGVIASVTNPFCGACDRTRITSDGQVRTCLFSQRETDLRTVLRSGGSDDDLVAAWVGAHRGKAKAHGIDEAGFVQPTRTMSAIGG</sequence>
<dbReference type="GO" id="GO:0046872">
    <property type="term" value="F:metal ion binding"/>
    <property type="evidence" value="ECO:0007669"/>
    <property type="project" value="UniProtKB-KW"/>
</dbReference>
<dbReference type="PROSITE" id="PS01305">
    <property type="entry name" value="MOAA_NIFB_PQQE"/>
    <property type="match status" value="1"/>
</dbReference>